<dbReference type="Gene3D" id="2.30.30.40">
    <property type="entry name" value="SH3 Domains"/>
    <property type="match status" value="1"/>
</dbReference>
<evidence type="ECO:0000259" key="8">
    <source>
        <dbReference type="PROSITE" id="PS50010"/>
    </source>
</evidence>
<protein>
    <submittedName>
        <fullName evidence="9">Uncharacterized protein</fullName>
    </submittedName>
</protein>
<evidence type="ECO:0000256" key="6">
    <source>
        <dbReference type="SAM" id="MobiDB-lite"/>
    </source>
</evidence>
<evidence type="ECO:0000313" key="9">
    <source>
        <dbReference type="EMBL" id="KAF3843469.1"/>
    </source>
</evidence>
<dbReference type="AlphaFoldDB" id="A0A7J5Y3W1"/>
<dbReference type="Gene3D" id="1.20.58.60">
    <property type="match status" value="2"/>
</dbReference>
<dbReference type="GO" id="GO:0005737">
    <property type="term" value="C:cytoplasm"/>
    <property type="evidence" value="ECO:0007669"/>
    <property type="project" value="UniProtKB-SubCell"/>
</dbReference>
<dbReference type="OrthoDB" id="10256089at2759"/>
<gene>
    <name evidence="9" type="ORF">F7725_002318</name>
</gene>
<dbReference type="SUPFAM" id="SSF48065">
    <property type="entry name" value="DBL homology domain (DH-domain)"/>
    <property type="match status" value="2"/>
</dbReference>
<feature type="region of interest" description="Disordered" evidence="6">
    <location>
        <begin position="834"/>
        <end position="932"/>
    </location>
</feature>
<dbReference type="FunFam" id="2.30.29.30:FF:000040">
    <property type="entry name" value="Kalirin RhoGEF kinase b"/>
    <property type="match status" value="1"/>
</dbReference>
<keyword evidence="2" id="KW-0728">SH3 domain</keyword>
<feature type="domain" description="DH" evidence="8">
    <location>
        <begin position="1012"/>
        <end position="1101"/>
    </location>
</feature>
<dbReference type="Proteomes" id="UP000518266">
    <property type="component" value="Unassembled WGS sequence"/>
</dbReference>
<keyword evidence="10" id="KW-1185">Reference proteome</keyword>
<dbReference type="InterPro" id="IPR001849">
    <property type="entry name" value="PH_domain"/>
</dbReference>
<dbReference type="Pfam" id="PF00435">
    <property type="entry name" value="Spectrin"/>
    <property type="match status" value="1"/>
</dbReference>
<dbReference type="FunFam" id="1.20.900.10:FF:000001">
    <property type="entry name" value="Guanine nucleotide exchange factor DBS"/>
    <property type="match status" value="1"/>
</dbReference>
<evidence type="ECO:0000256" key="1">
    <source>
        <dbReference type="ARBA" id="ARBA00004496"/>
    </source>
</evidence>
<dbReference type="InterPro" id="IPR000219">
    <property type="entry name" value="DH_dom"/>
</dbReference>
<evidence type="ECO:0000256" key="3">
    <source>
        <dbReference type="ARBA" id="ARBA00022490"/>
    </source>
</evidence>
<comment type="caution">
    <text evidence="9">The sequence shown here is derived from an EMBL/GenBank/DDBJ whole genome shotgun (WGS) entry which is preliminary data.</text>
</comment>
<dbReference type="Gene3D" id="2.30.29.30">
    <property type="entry name" value="Pleckstrin-homology domain (PH domain)/Phosphotyrosine-binding domain (PTB)"/>
    <property type="match status" value="1"/>
</dbReference>
<feature type="domain" description="DH" evidence="8">
    <location>
        <begin position="371"/>
        <end position="546"/>
    </location>
</feature>
<dbReference type="SMART" id="SM00325">
    <property type="entry name" value="RhoGEF"/>
    <property type="match status" value="1"/>
</dbReference>
<keyword evidence="3" id="KW-0963">Cytoplasm</keyword>
<sequence>MLNASMVNASSLSEAEQLQREHEQFQMAIESLFHANSLQKTHQSALQVQQKAEIMLQAGHYDPEAIRGCAEKVAVHWQQLMLKMEDRLKLVNASVAFYKTSEQVCSVLESLEQEYRRDEDWCGSHDKLGLSADCEHLLPLISKHLEQKEAFLKACTLARRNAEVFLKYIHRNNVSMPGASGHTRGPEQQVKAILNELLQRENRVLHFWTLKKRRLDQCQQYLVFERSAKQALDWIQETGEVYLATHTSPGECSEETQQLLNDYHHFRLNAKQTKEKVKLLIQLADNLVEKGHAHVSELKRWVSTVDRRYRDFSLRMGKYQESLERSLGVSSEDNKDLELDIIPASLTDDPEVKLRDPNPEVNEEKRKSARKKEFIMAELLQTEKTYVKDLQECLENYLWEMTNGVEEVPAAIANKEHIVFGNMQAICDFHNNIFLKELVNYEQLPEDVGHCFVTWADKFHIYVDYCKNKPDSSQLILEHAGTFFDEIQQKRGLANSISSYLIKPVQRITKYQLLLKELLSCCEEGKGEIKDGLEVMLGVPKRANDAMHLAMMEGFEENLEVQGELILQDSFQVWDPRSLIRKGRDRHLFLFEFSLVFSKEIKDSAGRTKYQYKTKLLTSELGVTEHIEGDPCKFALWAGRTPSSDNKTASNMEAKQEWIKNIREVIQERMTHLKGPLKEPLHVPKTPAMTKPRNNAKREGGEDGDSQGDGSQPDTISIASRTSQNTVDSDKLSGGCELTVVLQDFTAGCSTEMSRSPPQEGLVPSSALCVSHSRSSVEMDCFFGSGKAVWTSSSWCSHTQSDSLINRLIQRLESVCEIERASSSASSSLIAVSLSSDSISNSRSPKLSVSGSDGKTESVADLQPQPSLTSVHSSSPGPKRSGNTLRKNRKRGEQEEHRPWTPPAGRHHRRVWDAERGGRGAGRGGAHRPAPRMEIIKDQEDKSSSLLTSLQSSSDVPSAAELVSAIEKLVKTKMTLDKGAYPDFSSLSPPEQTTPVQPRNPELEQRAKAMRGRMFVLNELIQTEKDYVKDLGIVVEGFMKRIEEKGIPDDMKGKDKIVFGNIHQIYDWHRDFFVGELDKCLDDHELLPELFIKHVSGALWW</sequence>
<dbReference type="PANTHER" id="PTHR22826">
    <property type="entry name" value="RHO GUANINE EXCHANGE FACTOR-RELATED"/>
    <property type="match status" value="1"/>
</dbReference>
<feature type="compositionally biased region" description="Low complexity" evidence="6">
    <location>
        <begin position="834"/>
        <end position="844"/>
    </location>
</feature>
<dbReference type="SUPFAM" id="SSF46966">
    <property type="entry name" value="Spectrin repeat"/>
    <property type="match status" value="2"/>
</dbReference>
<feature type="compositionally biased region" description="Polar residues" evidence="6">
    <location>
        <begin position="713"/>
        <end position="727"/>
    </location>
</feature>
<dbReference type="InterPro" id="IPR011993">
    <property type="entry name" value="PH-like_dom_sf"/>
</dbReference>
<evidence type="ECO:0000313" key="10">
    <source>
        <dbReference type="Proteomes" id="UP000518266"/>
    </source>
</evidence>
<accession>A0A7J5Y3W1</accession>
<proteinExistence type="predicted"/>
<organism evidence="9 10">
    <name type="scientific">Dissostichus mawsoni</name>
    <name type="common">Antarctic cod</name>
    <dbReference type="NCBI Taxonomy" id="36200"/>
    <lineage>
        <taxon>Eukaryota</taxon>
        <taxon>Metazoa</taxon>
        <taxon>Chordata</taxon>
        <taxon>Craniata</taxon>
        <taxon>Vertebrata</taxon>
        <taxon>Euteleostomi</taxon>
        <taxon>Actinopterygii</taxon>
        <taxon>Neopterygii</taxon>
        <taxon>Teleostei</taxon>
        <taxon>Neoteleostei</taxon>
        <taxon>Acanthomorphata</taxon>
        <taxon>Eupercaria</taxon>
        <taxon>Perciformes</taxon>
        <taxon>Notothenioidei</taxon>
        <taxon>Nototheniidae</taxon>
        <taxon>Dissostichus</taxon>
    </lineage>
</organism>
<reference evidence="9 10" key="1">
    <citation type="submission" date="2020-03" db="EMBL/GenBank/DDBJ databases">
        <title>Dissostichus mawsoni Genome sequencing and assembly.</title>
        <authorList>
            <person name="Park H."/>
        </authorList>
    </citation>
    <scope>NUCLEOTIDE SEQUENCE [LARGE SCALE GENOMIC DNA]</scope>
    <source>
        <strain evidence="9">DM0001</strain>
        <tissue evidence="9">Muscle</tissue>
    </source>
</reference>
<dbReference type="InterPro" id="IPR051336">
    <property type="entry name" value="RhoGEF_Guanine_NuclExch_SF"/>
</dbReference>
<name>A0A7J5Y3W1_DISMA</name>
<feature type="compositionally biased region" description="Basic and acidic residues" evidence="6">
    <location>
        <begin position="673"/>
        <end position="682"/>
    </location>
</feature>
<dbReference type="InterPro" id="IPR002017">
    <property type="entry name" value="Spectrin_repeat"/>
</dbReference>
<feature type="compositionally biased region" description="Polar residues" evidence="6">
    <location>
        <begin position="864"/>
        <end position="885"/>
    </location>
</feature>
<dbReference type="InterPro" id="IPR018159">
    <property type="entry name" value="Spectrin/alpha-actinin"/>
</dbReference>
<dbReference type="Gene3D" id="1.20.900.10">
    <property type="entry name" value="Dbl homology (DH) domain"/>
    <property type="match status" value="2"/>
</dbReference>
<evidence type="ECO:0000259" key="7">
    <source>
        <dbReference type="PROSITE" id="PS50003"/>
    </source>
</evidence>
<evidence type="ECO:0000256" key="5">
    <source>
        <dbReference type="ARBA" id="ARBA00022658"/>
    </source>
</evidence>
<dbReference type="InterPro" id="IPR055251">
    <property type="entry name" value="SOS1_NGEF_PH"/>
</dbReference>
<keyword evidence="5" id="KW-0344">Guanine-nucleotide releasing factor</keyword>
<dbReference type="Pfam" id="PF22697">
    <property type="entry name" value="SOS1_NGEF_PH"/>
    <property type="match status" value="1"/>
</dbReference>
<dbReference type="Pfam" id="PF00621">
    <property type="entry name" value="RhoGEF"/>
    <property type="match status" value="2"/>
</dbReference>
<comment type="subcellular location">
    <subcellularLocation>
        <location evidence="1">Cytoplasm</location>
    </subcellularLocation>
</comment>
<evidence type="ECO:0000256" key="2">
    <source>
        <dbReference type="ARBA" id="ARBA00022443"/>
    </source>
</evidence>
<dbReference type="InterPro" id="IPR035899">
    <property type="entry name" value="DBL_dom_sf"/>
</dbReference>
<dbReference type="PANTHER" id="PTHR22826:SF106">
    <property type="entry name" value="TRIO, ISOFORM A"/>
    <property type="match status" value="1"/>
</dbReference>
<evidence type="ECO:0000256" key="4">
    <source>
        <dbReference type="ARBA" id="ARBA00022553"/>
    </source>
</evidence>
<dbReference type="PROSITE" id="PS50010">
    <property type="entry name" value="DH_2"/>
    <property type="match status" value="2"/>
</dbReference>
<feature type="domain" description="PH" evidence="7">
    <location>
        <begin position="558"/>
        <end position="667"/>
    </location>
</feature>
<dbReference type="InterPro" id="IPR047054">
    <property type="entry name" value="Kalirin_TRIO_PH_1"/>
</dbReference>
<dbReference type="Pfam" id="PF16609">
    <property type="entry name" value="SH3-RhoG_link"/>
    <property type="match status" value="1"/>
</dbReference>
<dbReference type="GO" id="GO:0019898">
    <property type="term" value="C:extrinsic component of membrane"/>
    <property type="evidence" value="ECO:0007669"/>
    <property type="project" value="TreeGrafter"/>
</dbReference>
<dbReference type="CDD" id="cd00160">
    <property type="entry name" value="RhoGEF"/>
    <property type="match status" value="1"/>
</dbReference>
<dbReference type="SMART" id="SM00150">
    <property type="entry name" value="SPEC"/>
    <property type="match status" value="2"/>
</dbReference>
<dbReference type="EMBL" id="JAAKFY010000018">
    <property type="protein sequence ID" value="KAF3843469.1"/>
    <property type="molecule type" value="Genomic_DNA"/>
</dbReference>
<feature type="region of interest" description="Disordered" evidence="6">
    <location>
        <begin position="673"/>
        <end position="730"/>
    </location>
</feature>
<dbReference type="SUPFAM" id="SSF50729">
    <property type="entry name" value="PH domain-like"/>
    <property type="match status" value="1"/>
</dbReference>
<dbReference type="PROSITE" id="PS50003">
    <property type="entry name" value="PH_DOMAIN"/>
    <property type="match status" value="1"/>
</dbReference>
<dbReference type="CDD" id="cd13240">
    <property type="entry name" value="PH1_Kalirin_Trio_like"/>
    <property type="match status" value="1"/>
</dbReference>
<dbReference type="CDD" id="cd00176">
    <property type="entry name" value="SPEC"/>
    <property type="match status" value="2"/>
</dbReference>
<keyword evidence="4" id="KW-0597">Phosphoprotein</keyword>
<dbReference type="FunFam" id="1.20.58.60:FF:000023">
    <property type="entry name" value="Kalirin RhoGEF kinase b"/>
    <property type="match status" value="1"/>
</dbReference>
<dbReference type="GO" id="GO:0005085">
    <property type="term" value="F:guanyl-nucleotide exchange factor activity"/>
    <property type="evidence" value="ECO:0007669"/>
    <property type="project" value="UniProtKB-KW"/>
</dbReference>
<dbReference type="GO" id="GO:0007411">
    <property type="term" value="P:axon guidance"/>
    <property type="evidence" value="ECO:0007669"/>
    <property type="project" value="TreeGrafter"/>
</dbReference>